<comment type="caution">
    <text evidence="3">The sequence shown here is derived from an EMBL/GenBank/DDBJ whole genome shotgun (WGS) entry which is preliminary data.</text>
</comment>
<dbReference type="NCBIfam" id="NF033674">
    <property type="entry name" value="stress_OB_fold"/>
    <property type="match status" value="1"/>
</dbReference>
<accession>A0ABS0AVZ2</accession>
<feature type="chain" id="PRO_5046502403" description="NirD/YgiW/YdeI family stress tolerance protein" evidence="2">
    <location>
        <begin position="20"/>
        <end position="117"/>
    </location>
</feature>
<name>A0ABS0AVZ2_9GAMM</name>
<evidence type="ECO:0008006" key="5">
    <source>
        <dbReference type="Google" id="ProtNLM"/>
    </source>
</evidence>
<evidence type="ECO:0000313" key="3">
    <source>
        <dbReference type="EMBL" id="MBF5058110.1"/>
    </source>
</evidence>
<dbReference type="SUPFAM" id="SSF101756">
    <property type="entry name" value="Hypothetical protein YgiW"/>
    <property type="match status" value="1"/>
</dbReference>
<dbReference type="InterPro" id="IPR005220">
    <property type="entry name" value="CarO-like"/>
</dbReference>
<dbReference type="EMBL" id="ARXX01000075">
    <property type="protein sequence ID" value="MBF5058110.1"/>
    <property type="molecule type" value="Genomic_DNA"/>
</dbReference>
<reference evidence="3 4" key="1">
    <citation type="submission" date="2012-09" db="EMBL/GenBank/DDBJ databases">
        <title>Genome Sequence of alkane-degrading Bacterium Alcanivorax sp. 521-1.</title>
        <authorList>
            <person name="Lai Q."/>
            <person name="Shao Z."/>
        </authorList>
    </citation>
    <scope>NUCLEOTIDE SEQUENCE [LARGE SCALE GENOMIC DNA]</scope>
    <source>
        <strain evidence="3 4">521-1</strain>
    </source>
</reference>
<feature type="signal peptide" evidence="2">
    <location>
        <begin position="1"/>
        <end position="19"/>
    </location>
</feature>
<dbReference type="RefSeq" id="WP_194297870.1">
    <property type="nucleotide sequence ID" value="NZ_ARXX01000075.1"/>
</dbReference>
<dbReference type="Gene3D" id="2.40.50.200">
    <property type="entry name" value="Bacterial OB-fold"/>
    <property type="match status" value="1"/>
</dbReference>
<dbReference type="Pfam" id="PF04076">
    <property type="entry name" value="BOF"/>
    <property type="match status" value="1"/>
</dbReference>
<protein>
    <recommendedName>
        <fullName evidence="5">NirD/YgiW/YdeI family stress tolerance protein</fullName>
    </recommendedName>
</protein>
<proteinExistence type="predicted"/>
<organism evidence="3 4">
    <name type="scientific">Alloalcanivorax profundimaris</name>
    <dbReference type="NCBI Taxonomy" id="2735259"/>
    <lineage>
        <taxon>Bacteria</taxon>
        <taxon>Pseudomonadati</taxon>
        <taxon>Pseudomonadota</taxon>
        <taxon>Gammaproteobacteria</taxon>
        <taxon>Oceanospirillales</taxon>
        <taxon>Alcanivoracaceae</taxon>
        <taxon>Alloalcanivorax</taxon>
    </lineage>
</organism>
<dbReference type="PANTHER" id="PTHR36571">
    <property type="entry name" value="PROTEIN YGIW"/>
    <property type="match status" value="1"/>
</dbReference>
<dbReference type="Proteomes" id="UP000662703">
    <property type="component" value="Unassembled WGS sequence"/>
</dbReference>
<evidence type="ECO:0000256" key="1">
    <source>
        <dbReference type="ARBA" id="ARBA00022729"/>
    </source>
</evidence>
<gene>
    <name evidence="3" type="ORF">Y5W_03404</name>
</gene>
<dbReference type="InterPro" id="IPR036700">
    <property type="entry name" value="BOBF_sf"/>
</dbReference>
<evidence type="ECO:0000313" key="4">
    <source>
        <dbReference type="Proteomes" id="UP000662703"/>
    </source>
</evidence>
<keyword evidence="1 2" id="KW-0732">Signal</keyword>
<dbReference type="PANTHER" id="PTHR36571:SF1">
    <property type="entry name" value="PROTEIN YGIW"/>
    <property type="match status" value="1"/>
</dbReference>
<sequence>MKKLIIAAALAGTFSVAHAGNAIQADSAAIKQGIEEGQMVHLSGEVVQVMEDERYLLRDTAGTIEIELDTGLTGDRQLQTGTRLDLVGEVDHDDGRTLVDVEEVNAMQGSDAATIDG</sequence>
<keyword evidence="4" id="KW-1185">Reference proteome</keyword>
<evidence type="ECO:0000256" key="2">
    <source>
        <dbReference type="SAM" id="SignalP"/>
    </source>
</evidence>